<keyword evidence="2" id="KW-0732">Signal</keyword>
<dbReference type="RefSeq" id="WP_128642441.1">
    <property type="nucleotide sequence ID" value="NZ_CP008948.1"/>
</dbReference>
<evidence type="ECO:0000313" key="3">
    <source>
        <dbReference type="EMBL" id="AII10342.1"/>
    </source>
</evidence>
<evidence type="ECO:0008006" key="5">
    <source>
        <dbReference type="Google" id="ProtNLM"/>
    </source>
</evidence>
<protein>
    <recommendedName>
        <fullName evidence="5">Secreted protein</fullName>
    </recommendedName>
</protein>
<evidence type="ECO:0000256" key="1">
    <source>
        <dbReference type="SAM" id="MobiDB-lite"/>
    </source>
</evidence>
<evidence type="ECO:0000256" key="2">
    <source>
        <dbReference type="SAM" id="SignalP"/>
    </source>
</evidence>
<feature type="signal peptide" evidence="2">
    <location>
        <begin position="1"/>
        <end position="27"/>
    </location>
</feature>
<proteinExistence type="predicted"/>
<feature type="chain" id="PRO_5038485287" description="Secreted protein" evidence="2">
    <location>
        <begin position="28"/>
        <end position="155"/>
    </location>
</feature>
<accession>A0A076EYM2</accession>
<gene>
    <name evidence="3" type="ORF">EP51_39115</name>
</gene>
<name>A0A076EYM2_RHOOP</name>
<dbReference type="AlphaFoldDB" id="A0A076EYM2"/>
<reference evidence="3 4" key="1">
    <citation type="submission" date="2014-07" db="EMBL/GenBank/DDBJ databases">
        <title>Genome Sequence of Rhodococcus opacus Strain R7, a Biodegrader of Mono- and Polycyclic Aromatic Hydrocarbons.</title>
        <authorList>
            <person name="Di Gennaro P."/>
            <person name="Zampolli J."/>
            <person name="Presti I."/>
            <person name="Cappelletti M."/>
            <person name="D'Ursi P."/>
            <person name="Orro A."/>
            <person name="Mezzelani A."/>
            <person name="Milanesi L."/>
        </authorList>
    </citation>
    <scope>NUCLEOTIDE SEQUENCE [LARGE SCALE GENOMIC DNA]</scope>
    <source>
        <strain evidence="3 4">R7</strain>
        <plasmid evidence="3">pPDG1</plasmid>
    </source>
</reference>
<feature type="region of interest" description="Disordered" evidence="1">
    <location>
        <begin position="101"/>
        <end position="121"/>
    </location>
</feature>
<sequence>MIVRLEFRRQLAVATAVVALTCATANSCETPQCPAGERTARTSFVYAGSVHIPGQPPPDPKFTVAGSNFTRNTNVTFTFFSYPAGSGDPFERYANSDGNGAVSWSAPLPPDGTTLPKKRPNDENSHVDVFIMLRDSAGCVGSTTVDSFKFRWVTP</sequence>
<organism evidence="3 4">
    <name type="scientific">Rhodococcus opacus</name>
    <name type="common">Nocardia opaca</name>
    <dbReference type="NCBI Taxonomy" id="37919"/>
    <lineage>
        <taxon>Bacteria</taxon>
        <taxon>Bacillati</taxon>
        <taxon>Actinomycetota</taxon>
        <taxon>Actinomycetes</taxon>
        <taxon>Mycobacteriales</taxon>
        <taxon>Nocardiaceae</taxon>
        <taxon>Rhodococcus</taxon>
    </lineage>
</organism>
<keyword evidence="3" id="KW-0614">Plasmid</keyword>
<evidence type="ECO:0000313" key="4">
    <source>
        <dbReference type="Proteomes" id="UP000028488"/>
    </source>
</evidence>
<dbReference type="Proteomes" id="UP000028488">
    <property type="component" value="Plasmid pPDG1"/>
</dbReference>
<dbReference type="EMBL" id="CP008948">
    <property type="protein sequence ID" value="AII10342.1"/>
    <property type="molecule type" value="Genomic_DNA"/>
</dbReference>
<geneLocation type="plasmid" evidence="3 4">
    <name>pPDG1</name>
</geneLocation>